<dbReference type="GO" id="GO:0015297">
    <property type="term" value="F:antiporter activity"/>
    <property type="evidence" value="ECO:0007669"/>
    <property type="project" value="InterPro"/>
</dbReference>
<feature type="transmembrane region" description="Helical" evidence="2">
    <location>
        <begin position="93"/>
        <end position="118"/>
    </location>
</feature>
<dbReference type="Pfam" id="PF01554">
    <property type="entry name" value="MatE"/>
    <property type="match status" value="1"/>
</dbReference>
<dbReference type="GO" id="GO:0042910">
    <property type="term" value="F:xenobiotic transmembrane transporter activity"/>
    <property type="evidence" value="ECO:0007669"/>
    <property type="project" value="InterPro"/>
</dbReference>
<reference evidence="3" key="2">
    <citation type="submission" date="2020-07" db="EMBL/GenBank/DDBJ databases">
        <authorList>
            <person name="Vera ALvarez R."/>
            <person name="Arias-Moreno D.M."/>
            <person name="Jimenez-Jacinto V."/>
            <person name="Jimenez-Bremont J.F."/>
            <person name="Swaminathan K."/>
            <person name="Moose S.P."/>
            <person name="Guerrero-Gonzalez M.L."/>
            <person name="Marino-Ramirez L."/>
            <person name="Landsman D."/>
            <person name="Rodriguez-Kessler M."/>
            <person name="Delgado-Sanchez P."/>
        </authorList>
    </citation>
    <scope>NUCLEOTIDE SEQUENCE</scope>
    <source>
        <tissue evidence="3">Cladode</tissue>
    </source>
</reference>
<comment type="similarity">
    <text evidence="1">Belongs to the multi antimicrobial extrusion (MATE) (TC 2.A.66.1) family.</text>
</comment>
<proteinExistence type="inferred from homology"/>
<dbReference type="GO" id="GO:0016020">
    <property type="term" value="C:membrane"/>
    <property type="evidence" value="ECO:0007669"/>
    <property type="project" value="InterPro"/>
</dbReference>
<feature type="transmembrane region" description="Helical" evidence="2">
    <location>
        <begin position="24"/>
        <end position="45"/>
    </location>
</feature>
<feature type="transmembrane region" description="Helical" evidence="2">
    <location>
        <begin position="125"/>
        <end position="146"/>
    </location>
</feature>
<evidence type="ECO:0000256" key="1">
    <source>
        <dbReference type="ARBA" id="ARBA00010199"/>
    </source>
</evidence>
<evidence type="ECO:0000313" key="3">
    <source>
        <dbReference type="EMBL" id="MBA4647486.1"/>
    </source>
</evidence>
<protein>
    <recommendedName>
        <fullName evidence="4">Protein DETOXIFICATION</fullName>
    </recommendedName>
</protein>
<keyword evidence="2" id="KW-1133">Transmembrane helix</keyword>
<name>A0A7C9DQN8_OPUST</name>
<dbReference type="EMBL" id="GISG01150649">
    <property type="protein sequence ID" value="MBA4647486.1"/>
    <property type="molecule type" value="Transcribed_RNA"/>
</dbReference>
<accession>A0A7C9DQN8</accession>
<keyword evidence="2" id="KW-0812">Transmembrane</keyword>
<evidence type="ECO:0008006" key="4">
    <source>
        <dbReference type="Google" id="ProtNLM"/>
    </source>
</evidence>
<feature type="transmembrane region" description="Helical" evidence="2">
    <location>
        <begin position="158"/>
        <end position="178"/>
    </location>
</feature>
<dbReference type="PANTHER" id="PTHR11206">
    <property type="entry name" value="MULTIDRUG RESISTANCE PROTEIN"/>
    <property type="match status" value="1"/>
</dbReference>
<dbReference type="AlphaFoldDB" id="A0A7C9DQN8"/>
<feature type="transmembrane region" description="Helical" evidence="2">
    <location>
        <begin position="66"/>
        <end position="87"/>
    </location>
</feature>
<evidence type="ECO:0000256" key="2">
    <source>
        <dbReference type="SAM" id="Phobius"/>
    </source>
</evidence>
<keyword evidence="2" id="KW-0472">Membrane</keyword>
<sequence>MGSALETLCGQAVGAGQLNMIGIYLQRSSIITLVTALFLLPAYILTSPLLKLLHLEKHIAEVARKYAIWSIPQLFAYALNFPMHKFLQAQSKVWVMTIISMVVVGLHVFLNWLLVIWIDHGLLRAAIAGNISWWILVLSHLVYVVSGSFPEAWFGPSLSAFSSLCGFMKISLASAVMLW</sequence>
<organism evidence="3">
    <name type="scientific">Opuntia streptacantha</name>
    <name type="common">Prickly pear cactus</name>
    <name type="synonym">Opuntia cardona</name>
    <dbReference type="NCBI Taxonomy" id="393608"/>
    <lineage>
        <taxon>Eukaryota</taxon>
        <taxon>Viridiplantae</taxon>
        <taxon>Streptophyta</taxon>
        <taxon>Embryophyta</taxon>
        <taxon>Tracheophyta</taxon>
        <taxon>Spermatophyta</taxon>
        <taxon>Magnoliopsida</taxon>
        <taxon>eudicotyledons</taxon>
        <taxon>Gunneridae</taxon>
        <taxon>Pentapetalae</taxon>
        <taxon>Caryophyllales</taxon>
        <taxon>Cactineae</taxon>
        <taxon>Cactaceae</taxon>
        <taxon>Opuntioideae</taxon>
        <taxon>Opuntia</taxon>
    </lineage>
</organism>
<dbReference type="InterPro" id="IPR002528">
    <property type="entry name" value="MATE_fam"/>
</dbReference>
<reference evidence="3" key="1">
    <citation type="journal article" date="2013" name="J. Plant Res.">
        <title>Effect of fungi and light on seed germination of three Opuntia species from semiarid lands of central Mexico.</title>
        <authorList>
            <person name="Delgado-Sanchez P."/>
            <person name="Jimenez-Bremont J.F."/>
            <person name="Guerrero-Gonzalez Mde L."/>
            <person name="Flores J."/>
        </authorList>
    </citation>
    <scope>NUCLEOTIDE SEQUENCE</scope>
    <source>
        <tissue evidence="3">Cladode</tissue>
    </source>
</reference>